<proteinExistence type="predicted"/>
<sequence length="56" mass="6681">MKDIQKIQKRYVVSLLPFLKKLDLKEGDHLHIELKDGAIILRPVDWVMRENHTKTE</sequence>
<keyword evidence="2" id="KW-1185">Reference proteome</keyword>
<dbReference type="Gene3D" id="2.10.260.10">
    <property type="match status" value="1"/>
</dbReference>
<dbReference type="SUPFAM" id="SSF89447">
    <property type="entry name" value="AbrB/MazE/MraZ-like"/>
    <property type="match status" value="1"/>
</dbReference>
<evidence type="ECO:0000313" key="1">
    <source>
        <dbReference type="EMBL" id="GMK47489.1"/>
    </source>
</evidence>
<reference evidence="1 2" key="1">
    <citation type="submission" date="2023-05" db="EMBL/GenBank/DDBJ databases">
        <title>Draft genome of Paenibacillus sp. CCS26.</title>
        <authorList>
            <person name="Akita H."/>
            <person name="Shinto Y."/>
            <person name="Kimura Z."/>
        </authorList>
    </citation>
    <scope>NUCLEOTIDE SEQUENCE [LARGE SCALE GENOMIC DNA]</scope>
    <source>
        <strain evidence="1 2">CCS26</strain>
    </source>
</reference>
<name>A0ABQ6NU28_9BACL</name>
<accession>A0ABQ6NU28</accession>
<evidence type="ECO:0000313" key="2">
    <source>
        <dbReference type="Proteomes" id="UP001285921"/>
    </source>
</evidence>
<comment type="caution">
    <text evidence="1">The sequence shown here is derived from an EMBL/GenBank/DDBJ whole genome shotgun (WGS) entry which is preliminary data.</text>
</comment>
<evidence type="ECO:0008006" key="3">
    <source>
        <dbReference type="Google" id="ProtNLM"/>
    </source>
</evidence>
<dbReference type="InterPro" id="IPR037914">
    <property type="entry name" value="SpoVT-AbrB_sf"/>
</dbReference>
<dbReference type="Proteomes" id="UP001285921">
    <property type="component" value="Unassembled WGS sequence"/>
</dbReference>
<organism evidence="1 2">
    <name type="scientific">Paenibacillus glycanilyticus</name>
    <dbReference type="NCBI Taxonomy" id="126569"/>
    <lineage>
        <taxon>Bacteria</taxon>
        <taxon>Bacillati</taxon>
        <taxon>Bacillota</taxon>
        <taxon>Bacilli</taxon>
        <taxon>Bacillales</taxon>
        <taxon>Paenibacillaceae</taxon>
        <taxon>Paenibacillus</taxon>
    </lineage>
</organism>
<gene>
    <name evidence="1" type="ORF">PghCCS26_46190</name>
</gene>
<dbReference type="EMBL" id="BTCL01000020">
    <property type="protein sequence ID" value="GMK47489.1"/>
    <property type="molecule type" value="Genomic_DNA"/>
</dbReference>
<dbReference type="RefSeq" id="WP_317981442.1">
    <property type="nucleotide sequence ID" value="NZ_BTCL01000020.1"/>
</dbReference>
<protein>
    <recommendedName>
        <fullName evidence="3">SpoVT-AbrB domain-containing protein</fullName>
    </recommendedName>
</protein>